<dbReference type="InterPro" id="IPR006379">
    <property type="entry name" value="HAD-SF_hydro_IIB"/>
</dbReference>
<reference evidence="1" key="1">
    <citation type="submission" date="2023-01" db="EMBL/GenBank/DDBJ databases">
        <title>Human gut microbiome strain richness.</title>
        <authorList>
            <person name="Chen-Liaw A."/>
        </authorList>
    </citation>
    <scope>NUCLEOTIDE SEQUENCE</scope>
    <source>
        <strain evidence="1">1001217st2_G6_1001217B_191108</strain>
    </source>
</reference>
<keyword evidence="1" id="KW-0378">Hydrolase</keyword>
<organism evidence="1 2">
    <name type="scientific">Thomasclavelia ramosa</name>
    <dbReference type="NCBI Taxonomy" id="1547"/>
    <lineage>
        <taxon>Bacteria</taxon>
        <taxon>Bacillati</taxon>
        <taxon>Bacillota</taxon>
        <taxon>Erysipelotrichia</taxon>
        <taxon>Erysipelotrichales</taxon>
        <taxon>Coprobacillaceae</taxon>
        <taxon>Thomasclavelia</taxon>
    </lineage>
</organism>
<dbReference type="AlphaFoldDB" id="A0A9Q7HT04"/>
<dbReference type="SFLD" id="SFLDG01140">
    <property type="entry name" value="C2.B:_Phosphomannomutase_and_P"/>
    <property type="match status" value="1"/>
</dbReference>
<dbReference type="NCBIfam" id="TIGR01484">
    <property type="entry name" value="HAD-SF-IIB"/>
    <property type="match status" value="1"/>
</dbReference>
<dbReference type="SUPFAM" id="SSF56784">
    <property type="entry name" value="HAD-like"/>
    <property type="match status" value="1"/>
</dbReference>
<protein>
    <submittedName>
        <fullName evidence="1">Cof-type HAD-IIB family hydrolase</fullName>
    </submittedName>
</protein>
<dbReference type="GO" id="GO:0005829">
    <property type="term" value="C:cytosol"/>
    <property type="evidence" value="ECO:0007669"/>
    <property type="project" value="TreeGrafter"/>
</dbReference>
<dbReference type="NCBIfam" id="TIGR00099">
    <property type="entry name" value="Cof-subfamily"/>
    <property type="match status" value="1"/>
</dbReference>
<dbReference type="Proteomes" id="UP001211987">
    <property type="component" value="Unassembled WGS sequence"/>
</dbReference>
<dbReference type="Pfam" id="PF08282">
    <property type="entry name" value="Hydrolase_3"/>
    <property type="match status" value="1"/>
</dbReference>
<dbReference type="Gene3D" id="3.30.1240.10">
    <property type="match status" value="1"/>
</dbReference>
<dbReference type="PANTHER" id="PTHR10000">
    <property type="entry name" value="PHOSPHOSERINE PHOSPHATASE"/>
    <property type="match status" value="1"/>
</dbReference>
<sequence>MNVKLIAVDMDGTFLTNNNEYDQERFTRQYEFMKEKGIHFVVASGNQYYQLRSFFPDIHNELAFIAENGAYIVDQGKDVFVAKLAKEDIQTVLKVVNQYPEVEKIVCGRKSAYISKYIDEDFYNTMNFYYHRLAKVDNFDDFDDTIFKIYLHCSKDNFETILTELKEKIGHIMTPVDCGHFGIDLIIPGINKAHGINLLMERWKISDAETMAFGDSGNDLEMLEQATYGFAMANAKEAIKKIADYTISSNEEHGVLEVVDWYISKKKMFE</sequence>
<dbReference type="PANTHER" id="PTHR10000:SF53">
    <property type="entry name" value="5-AMINO-6-(5-PHOSPHO-D-RIBITYLAMINO)URACIL PHOSPHATASE YBJI-RELATED"/>
    <property type="match status" value="1"/>
</dbReference>
<dbReference type="InterPro" id="IPR036412">
    <property type="entry name" value="HAD-like_sf"/>
</dbReference>
<evidence type="ECO:0000313" key="1">
    <source>
        <dbReference type="EMBL" id="MDB7083083.1"/>
    </source>
</evidence>
<dbReference type="GeneID" id="64195607"/>
<dbReference type="InterPro" id="IPR000150">
    <property type="entry name" value="Cof"/>
</dbReference>
<dbReference type="CDD" id="cd07518">
    <property type="entry name" value="HAD_YbiV-Like"/>
    <property type="match status" value="1"/>
</dbReference>
<dbReference type="RefSeq" id="WP_003537606.1">
    <property type="nucleotide sequence ID" value="NZ_AP031443.1"/>
</dbReference>
<dbReference type="PROSITE" id="PS01229">
    <property type="entry name" value="COF_2"/>
    <property type="match status" value="1"/>
</dbReference>
<dbReference type="SFLD" id="SFLDS00003">
    <property type="entry name" value="Haloacid_Dehalogenase"/>
    <property type="match status" value="1"/>
</dbReference>
<dbReference type="EMBL" id="JAQLKE010000005">
    <property type="protein sequence ID" value="MDB7083083.1"/>
    <property type="molecule type" value="Genomic_DNA"/>
</dbReference>
<name>A0A9Q7HT04_9FIRM</name>
<dbReference type="Gene3D" id="3.40.50.1000">
    <property type="entry name" value="HAD superfamily/HAD-like"/>
    <property type="match status" value="1"/>
</dbReference>
<comment type="caution">
    <text evidence="1">The sequence shown here is derived from an EMBL/GenBank/DDBJ whole genome shotgun (WGS) entry which is preliminary data.</text>
</comment>
<dbReference type="GO" id="GO:0016791">
    <property type="term" value="F:phosphatase activity"/>
    <property type="evidence" value="ECO:0007669"/>
    <property type="project" value="UniProtKB-ARBA"/>
</dbReference>
<evidence type="ECO:0000313" key="2">
    <source>
        <dbReference type="Proteomes" id="UP001211987"/>
    </source>
</evidence>
<accession>A0A9Q7HT04</accession>
<dbReference type="SFLD" id="SFLDG01144">
    <property type="entry name" value="C2.B.4:_PGP_Like"/>
    <property type="match status" value="1"/>
</dbReference>
<gene>
    <name evidence="1" type="ORF">PM738_04645</name>
</gene>
<dbReference type="InterPro" id="IPR023214">
    <property type="entry name" value="HAD_sf"/>
</dbReference>
<proteinExistence type="predicted"/>
<dbReference type="GO" id="GO:0000287">
    <property type="term" value="F:magnesium ion binding"/>
    <property type="evidence" value="ECO:0007669"/>
    <property type="project" value="TreeGrafter"/>
</dbReference>